<proteinExistence type="predicted"/>
<dbReference type="Pfam" id="PF12741">
    <property type="entry name" value="SusD-like"/>
    <property type="match status" value="1"/>
</dbReference>
<accession>A0ABS8PL28</accession>
<reference evidence="2 3" key="1">
    <citation type="submission" date="2021-11" db="EMBL/GenBank/DDBJ databases">
        <title>Genomic of Niabella pedocola.</title>
        <authorList>
            <person name="Wu T."/>
        </authorList>
    </citation>
    <scope>NUCLEOTIDE SEQUENCE [LARGE SCALE GENOMIC DNA]</scope>
    <source>
        <strain evidence="2 3">JCM 31011</strain>
    </source>
</reference>
<dbReference type="InterPro" id="IPR011990">
    <property type="entry name" value="TPR-like_helical_dom_sf"/>
</dbReference>
<name>A0ABS8PL28_9BACT</name>
<keyword evidence="2" id="KW-0449">Lipoprotein</keyword>
<organism evidence="2 3">
    <name type="scientific">Niabella pedocola</name>
    <dbReference type="NCBI Taxonomy" id="1752077"/>
    <lineage>
        <taxon>Bacteria</taxon>
        <taxon>Pseudomonadati</taxon>
        <taxon>Bacteroidota</taxon>
        <taxon>Chitinophagia</taxon>
        <taxon>Chitinophagales</taxon>
        <taxon>Chitinophagaceae</taxon>
        <taxon>Niabella</taxon>
    </lineage>
</organism>
<feature type="signal peptide" evidence="1">
    <location>
        <begin position="1"/>
        <end position="22"/>
    </location>
</feature>
<dbReference type="RefSeq" id="WP_231002713.1">
    <property type="nucleotide sequence ID" value="NZ_JAJNEC010000003.1"/>
</dbReference>
<dbReference type="EMBL" id="JAJNEC010000003">
    <property type="protein sequence ID" value="MCD2421811.1"/>
    <property type="molecule type" value="Genomic_DNA"/>
</dbReference>
<evidence type="ECO:0000313" key="3">
    <source>
        <dbReference type="Proteomes" id="UP001199816"/>
    </source>
</evidence>
<keyword evidence="1" id="KW-0732">Signal</keyword>
<evidence type="ECO:0000256" key="1">
    <source>
        <dbReference type="SAM" id="SignalP"/>
    </source>
</evidence>
<dbReference type="SUPFAM" id="SSF48452">
    <property type="entry name" value="TPR-like"/>
    <property type="match status" value="1"/>
</dbReference>
<protein>
    <submittedName>
        <fullName evidence="2">SusD/RagB family nutrient-binding outer membrane lipoprotein</fullName>
    </submittedName>
</protein>
<dbReference type="Proteomes" id="UP001199816">
    <property type="component" value="Unassembled WGS sequence"/>
</dbReference>
<comment type="caution">
    <text evidence="2">The sequence shown here is derived from an EMBL/GenBank/DDBJ whole genome shotgun (WGS) entry which is preliminary data.</text>
</comment>
<sequence>MKKNNIKLLLPFAVLASLVMGAGCSRSMDDVNTNPFLLTDSIAKRDGFNQGAFFLVMQNEVIPVQENRYQFAEHMIGLPYGRYLPPINSWAGQNFQTFNPNPDWNSTPFNDAFGNIYPAFFNIQKITGESGVNYAWAKIILVAAMQRITDMYGPIPYTKVRFGQLSSPYDPQETVYDSMIADLTESAAILQNYVTASGNAKPMLYYDNVYAGDFSKWVRFANSLKLRMAMRMVYADAGRARRYAEEAVAAGVMTSNEDNAAVKTFQKNPIYIINGWPELRASAEIVSYLKGFGDKRLEKYIVPGSYNGVTDYYGVRSGLINMNRDVLGKIYSSPNIGNDARLLWMPAAEVAFLRAEGAVRGWNMGGTAESFYTQGVSLSFTQWELSSADATTYLTNNTAKQANYTDARGLNSANAVSTITVSWNEADNAETKLERIVTQKWIALFPLGTEAWSEYRRTGYPKFFPAVNNLSSDGVNSTSGARRLVFPSKEYNNNNANVSAAVSFLKGTDAQSTKLWWDAKN</sequence>
<evidence type="ECO:0000313" key="2">
    <source>
        <dbReference type="EMBL" id="MCD2421811.1"/>
    </source>
</evidence>
<dbReference type="InterPro" id="IPR024302">
    <property type="entry name" value="SusD-like"/>
</dbReference>
<dbReference type="Gene3D" id="1.25.40.390">
    <property type="match status" value="1"/>
</dbReference>
<keyword evidence="3" id="KW-1185">Reference proteome</keyword>
<gene>
    <name evidence="2" type="ORF">LQ567_03500</name>
</gene>
<dbReference type="PROSITE" id="PS51257">
    <property type="entry name" value="PROKAR_LIPOPROTEIN"/>
    <property type="match status" value="1"/>
</dbReference>
<feature type="chain" id="PRO_5045876870" evidence="1">
    <location>
        <begin position="23"/>
        <end position="521"/>
    </location>
</feature>